<reference evidence="1" key="2">
    <citation type="submission" date="2020-11" db="EMBL/GenBank/DDBJ databases">
        <authorList>
            <person name="McCartney M.A."/>
            <person name="Auch B."/>
            <person name="Kono T."/>
            <person name="Mallez S."/>
            <person name="Becker A."/>
            <person name="Gohl D.M."/>
            <person name="Silverstein K.A.T."/>
            <person name="Koren S."/>
            <person name="Bechman K.B."/>
            <person name="Herman A."/>
            <person name="Abrahante J.E."/>
            <person name="Garbe J."/>
        </authorList>
    </citation>
    <scope>NUCLEOTIDE SEQUENCE</scope>
    <source>
        <strain evidence="1">Duluth1</strain>
        <tissue evidence="1">Whole animal</tissue>
    </source>
</reference>
<proteinExistence type="predicted"/>
<organism evidence="1 2">
    <name type="scientific">Dreissena polymorpha</name>
    <name type="common">Zebra mussel</name>
    <name type="synonym">Mytilus polymorpha</name>
    <dbReference type="NCBI Taxonomy" id="45954"/>
    <lineage>
        <taxon>Eukaryota</taxon>
        <taxon>Metazoa</taxon>
        <taxon>Spiralia</taxon>
        <taxon>Lophotrochozoa</taxon>
        <taxon>Mollusca</taxon>
        <taxon>Bivalvia</taxon>
        <taxon>Autobranchia</taxon>
        <taxon>Heteroconchia</taxon>
        <taxon>Euheterodonta</taxon>
        <taxon>Imparidentia</taxon>
        <taxon>Neoheterodontei</taxon>
        <taxon>Myida</taxon>
        <taxon>Dreissenoidea</taxon>
        <taxon>Dreissenidae</taxon>
        <taxon>Dreissena</taxon>
    </lineage>
</organism>
<dbReference type="Proteomes" id="UP000828390">
    <property type="component" value="Unassembled WGS sequence"/>
</dbReference>
<dbReference type="InterPro" id="IPR027897">
    <property type="entry name" value="DUF4559"/>
</dbReference>
<evidence type="ECO:0000313" key="1">
    <source>
        <dbReference type="EMBL" id="KAH3753210.1"/>
    </source>
</evidence>
<accession>A0A9D4DRD0</accession>
<sequence>MEKRFETKEAQNWLKCMIATYTTRDVIAQLAKLGFKAYYKDIRQDMLAKHGILKTTTCSSCIDPSKQCRLCSEIGHRIWDYHRFKRTHLKGPSWSNTDMTKWCSDSWELAKCYMPPTGYKNKTSADRTDFNGIIGALINCTWMQNYFTDDLSQNTNICMKVFGN</sequence>
<evidence type="ECO:0000313" key="2">
    <source>
        <dbReference type="Proteomes" id="UP000828390"/>
    </source>
</evidence>
<dbReference type="EMBL" id="JAIWYP010000010">
    <property type="protein sequence ID" value="KAH3753210.1"/>
    <property type="molecule type" value="Genomic_DNA"/>
</dbReference>
<comment type="caution">
    <text evidence="1">The sequence shown here is derived from an EMBL/GenBank/DDBJ whole genome shotgun (WGS) entry which is preliminary data.</text>
</comment>
<gene>
    <name evidence="1" type="ORF">DPMN_187844</name>
</gene>
<dbReference type="PANTHER" id="PTHR35083:SF1">
    <property type="entry name" value="RGD1565685 PROTEIN"/>
    <property type="match status" value="1"/>
</dbReference>
<keyword evidence="2" id="KW-1185">Reference proteome</keyword>
<protein>
    <submittedName>
        <fullName evidence="1">Uncharacterized protein</fullName>
    </submittedName>
</protein>
<name>A0A9D4DRD0_DREPO</name>
<dbReference type="AlphaFoldDB" id="A0A9D4DRD0"/>
<dbReference type="Pfam" id="PF15112">
    <property type="entry name" value="DUF4559"/>
    <property type="match status" value="1"/>
</dbReference>
<reference evidence="1" key="1">
    <citation type="journal article" date="2019" name="bioRxiv">
        <title>The Genome of the Zebra Mussel, Dreissena polymorpha: A Resource for Invasive Species Research.</title>
        <authorList>
            <person name="McCartney M.A."/>
            <person name="Auch B."/>
            <person name="Kono T."/>
            <person name="Mallez S."/>
            <person name="Zhang Y."/>
            <person name="Obille A."/>
            <person name="Becker A."/>
            <person name="Abrahante J.E."/>
            <person name="Garbe J."/>
            <person name="Badalamenti J.P."/>
            <person name="Herman A."/>
            <person name="Mangelson H."/>
            <person name="Liachko I."/>
            <person name="Sullivan S."/>
            <person name="Sone E.D."/>
            <person name="Koren S."/>
            <person name="Silverstein K.A.T."/>
            <person name="Beckman K.B."/>
            <person name="Gohl D.M."/>
        </authorList>
    </citation>
    <scope>NUCLEOTIDE SEQUENCE</scope>
    <source>
        <strain evidence="1">Duluth1</strain>
        <tissue evidence="1">Whole animal</tissue>
    </source>
</reference>
<dbReference type="PANTHER" id="PTHR35083">
    <property type="entry name" value="RGD1565685 PROTEIN"/>
    <property type="match status" value="1"/>
</dbReference>